<dbReference type="AlphaFoldDB" id="A0A2N9AQB3"/>
<organism evidence="1 2">
    <name type="scientific">Methylorubrum extorquens</name>
    <name type="common">Methylobacterium dichloromethanicum</name>
    <name type="synonym">Methylobacterium extorquens</name>
    <dbReference type="NCBI Taxonomy" id="408"/>
    <lineage>
        <taxon>Bacteria</taxon>
        <taxon>Pseudomonadati</taxon>
        <taxon>Pseudomonadota</taxon>
        <taxon>Alphaproteobacteria</taxon>
        <taxon>Hyphomicrobiales</taxon>
        <taxon>Methylobacteriaceae</taxon>
        <taxon>Methylorubrum</taxon>
    </lineage>
</organism>
<accession>A0A2N9AQB3</accession>
<dbReference type="Proteomes" id="UP000233769">
    <property type="component" value="Chromosome tk0001"/>
</dbReference>
<evidence type="ECO:0000313" key="1">
    <source>
        <dbReference type="EMBL" id="SOR29557.1"/>
    </source>
</evidence>
<name>A0A2N9AQB3_METEX</name>
<evidence type="ECO:0000313" key="2">
    <source>
        <dbReference type="Proteomes" id="UP000233769"/>
    </source>
</evidence>
<sequence>MTVRPVEPLGFEARRSASPLDRCHGIDRAGCFEAEHSCGTLMWGPPKALSYCGATIVGAGAVLREAAPV</sequence>
<reference evidence="2" key="1">
    <citation type="submission" date="2017-10" db="EMBL/GenBank/DDBJ databases">
        <authorList>
            <person name="Regsiter A."/>
            <person name="William W."/>
        </authorList>
    </citation>
    <scope>NUCLEOTIDE SEQUENCE [LARGE SCALE GENOMIC DNA]</scope>
</reference>
<proteinExistence type="predicted"/>
<protein>
    <submittedName>
        <fullName evidence="1">Uncharacterized protein</fullName>
    </submittedName>
</protein>
<gene>
    <name evidence="1" type="ORF">TK0001_2955</name>
</gene>
<dbReference type="EMBL" id="LT962688">
    <property type="protein sequence ID" value="SOR29557.1"/>
    <property type="molecule type" value="Genomic_DNA"/>
</dbReference>